<evidence type="ECO:0000313" key="14">
    <source>
        <dbReference type="EMBL" id="AJE25828.1"/>
    </source>
</evidence>
<dbReference type="Gene3D" id="6.20.50.160">
    <property type="match status" value="1"/>
</dbReference>
<keyword evidence="5" id="KW-1015">Disulfide bond</keyword>
<dbReference type="Pfam" id="PF00207">
    <property type="entry name" value="A2M"/>
    <property type="match status" value="1"/>
</dbReference>
<dbReference type="PANTHER" id="PTHR11412">
    <property type="entry name" value="MACROGLOBULIN / COMPLEMENT"/>
    <property type="match status" value="1"/>
</dbReference>
<dbReference type="InterPro" id="IPR008930">
    <property type="entry name" value="Terpenoid_cyclase/PrenylTrfase"/>
</dbReference>
<comment type="subunit">
    <text evidence="8">Heterodimer of a TEP1-N chain and an TEP1-C chain non-covalently linked. Forms a complex composed of TEP1-N and TEP1-C heterodimer, LRIM1 and APL1C; the interaction stabilizes TEP1-N and TEP1-C heterodimer, prevents its binding to tissues while circulating in the hemolymph and protects the thioester bond from hydrolysis. Mature TEP1 and to a lesser extent full-length TEP1 interact with SPCLIP1; the interaction is induced by microbial infection.</text>
</comment>
<feature type="domain" description="Alpha-macroglobulin receptor-binding" evidence="13">
    <location>
        <begin position="1382"/>
        <end position="1471"/>
    </location>
</feature>
<dbReference type="InterPro" id="IPR011626">
    <property type="entry name" value="Alpha-macroglobulin_TED"/>
</dbReference>
<evidence type="ECO:0000256" key="4">
    <source>
        <dbReference type="ARBA" id="ARBA00022729"/>
    </source>
</evidence>
<dbReference type="PANTHER" id="PTHR11412:SF171">
    <property type="entry name" value="PREGNANCY ZONE PROTEIN-LIKE PROTEIN"/>
    <property type="match status" value="1"/>
</dbReference>
<protein>
    <recommendedName>
        <fullName evidence="9">TEP1-F</fullName>
    </recommendedName>
</protein>
<keyword evidence="6" id="KW-0325">Glycoprotein</keyword>
<dbReference type="SUPFAM" id="SSF49410">
    <property type="entry name" value="Alpha-macroglobulin receptor domain"/>
    <property type="match status" value="1"/>
</dbReference>
<dbReference type="Gene3D" id="2.60.40.1940">
    <property type="match status" value="1"/>
</dbReference>
<comment type="similarity">
    <text evidence="2">Belongs to the protease inhibitor I39 (alpha-2-macroglobulin) family.</text>
</comment>
<dbReference type="EMBL" id="KJ540280">
    <property type="protein sequence ID" value="AJE25828.1"/>
    <property type="molecule type" value="mRNA"/>
</dbReference>
<dbReference type="InterPro" id="IPR040839">
    <property type="entry name" value="MG4"/>
</dbReference>
<dbReference type="Pfam" id="PF07677">
    <property type="entry name" value="A2M_recep"/>
    <property type="match status" value="1"/>
</dbReference>
<evidence type="ECO:0000256" key="2">
    <source>
        <dbReference type="ARBA" id="ARBA00010952"/>
    </source>
</evidence>
<dbReference type="Gene3D" id="2.60.120.1540">
    <property type="match status" value="1"/>
</dbReference>
<dbReference type="GO" id="GO:0005615">
    <property type="term" value="C:extracellular space"/>
    <property type="evidence" value="ECO:0007669"/>
    <property type="project" value="InterPro"/>
</dbReference>
<dbReference type="Pfam" id="PF17789">
    <property type="entry name" value="MG4"/>
    <property type="match status" value="1"/>
</dbReference>
<dbReference type="InterPro" id="IPR001599">
    <property type="entry name" value="Macroglobln_a2"/>
</dbReference>
<dbReference type="InterPro" id="IPR041813">
    <property type="entry name" value="A2M_TED"/>
</dbReference>
<proteinExistence type="evidence at transcript level"/>
<dbReference type="Gene3D" id="2.20.130.20">
    <property type="match status" value="1"/>
</dbReference>
<dbReference type="SUPFAM" id="SSF48239">
    <property type="entry name" value="Terpenoid cyclases/Protein prenyltransferases"/>
    <property type="match status" value="1"/>
</dbReference>
<dbReference type="Pfam" id="PF07678">
    <property type="entry name" value="TED_complement"/>
    <property type="match status" value="1"/>
</dbReference>
<dbReference type="Pfam" id="PF17791">
    <property type="entry name" value="MG3"/>
    <property type="match status" value="1"/>
</dbReference>
<dbReference type="InterPro" id="IPR047565">
    <property type="entry name" value="Alpha-macroglob_thiol-ester_cl"/>
</dbReference>
<dbReference type="Pfam" id="PF07703">
    <property type="entry name" value="A2M_BRD"/>
    <property type="match status" value="1"/>
</dbReference>
<dbReference type="SMART" id="SM01419">
    <property type="entry name" value="Thiol-ester_cl"/>
    <property type="match status" value="1"/>
</dbReference>
<dbReference type="InterPro" id="IPR041555">
    <property type="entry name" value="MG3"/>
</dbReference>
<dbReference type="Gene3D" id="2.60.40.1930">
    <property type="match status" value="2"/>
</dbReference>
<evidence type="ECO:0000259" key="11">
    <source>
        <dbReference type="SMART" id="SM01359"/>
    </source>
</evidence>
<comment type="function">
    <text evidence="7">Binds covalently through a thioester bond to the pathogen surface resulting in pathogen clearance.</text>
</comment>
<feature type="domain" description="Alpha-2-macroglobulin" evidence="12">
    <location>
        <begin position="768"/>
        <end position="843"/>
    </location>
</feature>
<feature type="chain" id="PRO_5013069781" description="TEP1-F" evidence="10">
    <location>
        <begin position="25"/>
        <end position="1519"/>
    </location>
</feature>
<dbReference type="InterPro" id="IPR050473">
    <property type="entry name" value="A2M/Complement_sys"/>
</dbReference>
<evidence type="ECO:0000259" key="13">
    <source>
        <dbReference type="SMART" id="SM01361"/>
    </source>
</evidence>
<keyword evidence="4 10" id="KW-0732">Signal</keyword>
<keyword evidence="3" id="KW-0964">Secreted</keyword>
<evidence type="ECO:0000256" key="5">
    <source>
        <dbReference type="ARBA" id="ARBA00023157"/>
    </source>
</evidence>
<evidence type="ECO:0000256" key="1">
    <source>
        <dbReference type="ARBA" id="ARBA00004613"/>
    </source>
</evidence>
<dbReference type="SMART" id="SM01359">
    <property type="entry name" value="A2M_N_2"/>
    <property type="match status" value="1"/>
</dbReference>
<dbReference type="InterPro" id="IPR019742">
    <property type="entry name" value="MacrogloblnA2_CS"/>
</dbReference>
<feature type="signal peptide" evidence="10">
    <location>
        <begin position="1"/>
        <end position="24"/>
    </location>
</feature>
<dbReference type="CDD" id="cd02897">
    <property type="entry name" value="A2M_2"/>
    <property type="match status" value="1"/>
</dbReference>
<dbReference type="InterPro" id="IPR002890">
    <property type="entry name" value="MG2"/>
</dbReference>
<evidence type="ECO:0000259" key="12">
    <source>
        <dbReference type="SMART" id="SM01360"/>
    </source>
</evidence>
<evidence type="ECO:0000256" key="9">
    <source>
        <dbReference type="ARBA" id="ARBA00078071"/>
    </source>
</evidence>
<evidence type="ECO:0000256" key="10">
    <source>
        <dbReference type="SAM" id="SignalP"/>
    </source>
</evidence>
<dbReference type="FunFam" id="1.50.10.20:FF:000001">
    <property type="entry name" value="CD109 isoform 1"/>
    <property type="match status" value="1"/>
</dbReference>
<dbReference type="InterPro" id="IPR011625">
    <property type="entry name" value="A2M_N_BRD"/>
</dbReference>
<dbReference type="SMART" id="SM01360">
    <property type="entry name" value="A2M"/>
    <property type="match status" value="1"/>
</dbReference>
<dbReference type="InterPro" id="IPR036595">
    <property type="entry name" value="A-macroglobulin_rcpt-bd_sf"/>
</dbReference>
<dbReference type="GO" id="GO:0004866">
    <property type="term" value="F:endopeptidase inhibitor activity"/>
    <property type="evidence" value="ECO:0007669"/>
    <property type="project" value="InterPro"/>
</dbReference>
<evidence type="ECO:0000256" key="7">
    <source>
        <dbReference type="ARBA" id="ARBA00057615"/>
    </source>
</evidence>
<dbReference type="PROSITE" id="PS00477">
    <property type="entry name" value="ALPHA_2_MACROGLOBULIN"/>
    <property type="match status" value="1"/>
</dbReference>
<comment type="subcellular location">
    <subcellularLocation>
        <location evidence="1">Secreted</location>
    </subcellularLocation>
</comment>
<dbReference type="Pfam" id="PF01835">
    <property type="entry name" value="MG2"/>
    <property type="match status" value="1"/>
</dbReference>
<feature type="domain" description="Alpha-2-macroglobulin bait region" evidence="11">
    <location>
        <begin position="443"/>
        <end position="608"/>
    </location>
</feature>
<evidence type="ECO:0000256" key="8">
    <source>
        <dbReference type="ARBA" id="ARBA00063781"/>
    </source>
</evidence>
<dbReference type="InterPro" id="IPR009048">
    <property type="entry name" value="A-macroglobulin_rcpt-bd"/>
</dbReference>
<name>A0A1U8VEE0_MACRS</name>
<reference evidence="14" key="1">
    <citation type="submission" date="2014-03" db="EMBL/GenBank/DDBJ databases">
        <title>Immune response and molecular identification of a cDNA encoding the second alpha-2 macroglobulin gene in freshwater prawn (Macrobrachium rosenbergii, De Man).</title>
        <authorList>
            <person name="Likittrakulwong W."/>
            <person name="Srisapoome P."/>
        </authorList>
    </citation>
    <scope>NUCLEOTIDE SEQUENCE</scope>
</reference>
<accession>A0A1U8VEE0</accession>
<dbReference type="Gene3D" id="2.60.40.690">
    <property type="entry name" value="Alpha-macroglobulin, receptor-binding domain"/>
    <property type="match status" value="1"/>
</dbReference>
<dbReference type="Gene3D" id="2.60.40.10">
    <property type="entry name" value="Immunoglobulins"/>
    <property type="match status" value="1"/>
</dbReference>
<evidence type="ECO:0000256" key="3">
    <source>
        <dbReference type="ARBA" id="ARBA00022525"/>
    </source>
</evidence>
<dbReference type="InterPro" id="IPR013783">
    <property type="entry name" value="Ig-like_fold"/>
</dbReference>
<sequence length="1519" mass="168814">MGRFFDNVLRVLVVLASVSSGIRSHVITTPRKWTVGQEVQICVFIEDASSTSNFIKLVVKDDDAELIPEREIQIPQGKSHLCDKVLVPSLSQRKGTLIITGELGGAAVSYEKNLLFATKASKTFIQTDKFLYKPSQEVQFRVLTLEGPFLKVSTKKYPLIWVETPSGSRIVQWNNVENLSGLLHLSFKLSDEPEEGKYKISVQPQDGASTVSQIFKIEEYVLPRFEVKINNPKYILGTDTEFVFNVCAKYTYGQPVKGNLTLRVIMGEWGSSKVEHVTEKKISGCEDIRISSEDVKLNGPEYSVYSLSATAVVIEDGTGEEFVDNSKIEIQRTALKFKSVGKEIFIKPNLPFTGKVKAEWPDGSPASQELMEVCAGSVCKNISTTSDGVLEFLVPSHSSESIYIKSVNYPRIQSSTSSWRSIMYESSYRHHLKKYYSPSNSSLVIQAPENSLPCHPDGSRDIILPVLFSAKSQPSAVFTVQVISRGQIQYTNTEEYDLVSSDLPVNSDNLISAFISPPDLVRGVISIPISLPSTASPSAKIVVWYSRGDGEVISDSQEIKVSRCYTNNVDLNWSKSKVQPGEQANLKLATEPQSTCSLGVVDKSVELLSSENDKLTLEEVFDLVEQSMISEYDNPQTDDYQYCRKQMENRGSSEPPGLPGPPGSSRVPVRMPWMLPFYSDYVDALKMFDNSGIYFMSDLTTETRPCEETTHFSGFTADYFVAYDESESLEMDDIFSAYDSYVDTPDSQPQNLRTDHANSKPRTYFPETWLWDMNFTLSPGVIEKELTLPDTITEWVGKAVCVHPEKGLGVSKRAPITTFTPFFTDLTLPPTVKRGSKNICFYPPQDCAQISSKKRRKHLVSRGTTSSKFFSHQKNINNPCRAGRGGRALVDNILFFWREVIKLKSFSLEEGGRVGPEYVISKRDLLIKPIRVGAEGFPREKTWTKYICSKDIAENVDFLEKWDMEAPSDIVPDSARGWVTAVGDLLGPTLENLGSLVRMPYGCGEQNMLNFAPNIFILQYLDASNQTTKDIAHKATDFMKQGYQRELKYKHQDGSYSAFGSSDESGSTWLTAFVLKSFAQARQYIQIDGDDLDMSRDWLKMKQMENGCFQSVGKVFHKGMKGGIEGAGSPVPLTAYVLISLLESGEPHTSKAISEAAFCLNADKSENPYTTVLTAYALALSQESNADNVVQKMISLATETSNSMHWELPEGSGMSDAVAVETAGYAVLAMMTLDHEKYVTQARKVVKWISSKRNGQGGFISTQDTVVALQALAVFEAHQDKGATNLVVTVDGDGLEHAFLIDDSNKLLQQMVRIPSFPNSVILSMEGEGCALAQAVLRYNVPEPSPSEAFELEVETDTAPDSKCVTKRIKTCASYQRPDLKSNMAVIEVNLVSGYIPDKADLKRIVGYGAGLFKRYEVDGNKVTFYVDEMSKNKICLTFRIIREVDMEDVKPGTVKIYDYYQPEFTVSKSYTLPPNDVCDFGPSIVIDGIIVDEEVEDSTSTVSSDAIDDLLGVLESMP</sequence>
<dbReference type="Gene3D" id="1.50.10.20">
    <property type="match status" value="1"/>
</dbReference>
<dbReference type="SMART" id="SM01361">
    <property type="entry name" value="A2M_recep"/>
    <property type="match status" value="1"/>
</dbReference>
<dbReference type="FunFam" id="2.60.40.1930:FF:000001">
    <property type="entry name" value="CD109 isoform 3"/>
    <property type="match status" value="1"/>
</dbReference>
<organism evidence="14">
    <name type="scientific">Macrobrachium rosenbergii</name>
    <name type="common">Giant fresh water prawn</name>
    <dbReference type="NCBI Taxonomy" id="79674"/>
    <lineage>
        <taxon>Eukaryota</taxon>
        <taxon>Metazoa</taxon>
        <taxon>Ecdysozoa</taxon>
        <taxon>Arthropoda</taxon>
        <taxon>Crustacea</taxon>
        <taxon>Multicrustacea</taxon>
        <taxon>Malacostraca</taxon>
        <taxon>Eumalacostraca</taxon>
        <taxon>Eucarida</taxon>
        <taxon>Decapoda</taxon>
        <taxon>Pleocyemata</taxon>
        <taxon>Caridea</taxon>
        <taxon>Palaemonoidea</taxon>
        <taxon>Palaemonidae</taxon>
        <taxon>Macrobrachium</taxon>
    </lineage>
</organism>
<evidence type="ECO:0000256" key="6">
    <source>
        <dbReference type="ARBA" id="ARBA00023180"/>
    </source>
</evidence>